<accession>A0A0M9A1T2</accession>
<keyword evidence="2" id="KW-1185">Reference proteome</keyword>
<evidence type="ECO:0000313" key="2">
    <source>
        <dbReference type="Proteomes" id="UP000053105"/>
    </source>
</evidence>
<gene>
    <name evidence="1" type="ORF">WN51_13533</name>
</gene>
<dbReference type="Proteomes" id="UP000053105">
    <property type="component" value="Unassembled WGS sequence"/>
</dbReference>
<proteinExistence type="predicted"/>
<sequence length="89" mass="10571">MHATRYFNVIKFSAYPVRFTSPRLDENKYNINHSSQAAVRNHSNNIEDNRTRKIRLRYFEKLPDKISKLSVHDTTLDLNSKEETWNKGC</sequence>
<reference evidence="1 2" key="1">
    <citation type="submission" date="2015-07" db="EMBL/GenBank/DDBJ databases">
        <title>The genome of Melipona quadrifasciata.</title>
        <authorList>
            <person name="Pan H."/>
            <person name="Kapheim K."/>
        </authorList>
    </citation>
    <scope>NUCLEOTIDE SEQUENCE [LARGE SCALE GENOMIC DNA]</scope>
    <source>
        <strain evidence="1">0111107301</strain>
        <tissue evidence="1">Whole body</tissue>
    </source>
</reference>
<organism evidence="1 2">
    <name type="scientific">Melipona quadrifasciata</name>
    <dbReference type="NCBI Taxonomy" id="166423"/>
    <lineage>
        <taxon>Eukaryota</taxon>
        <taxon>Metazoa</taxon>
        <taxon>Ecdysozoa</taxon>
        <taxon>Arthropoda</taxon>
        <taxon>Hexapoda</taxon>
        <taxon>Insecta</taxon>
        <taxon>Pterygota</taxon>
        <taxon>Neoptera</taxon>
        <taxon>Endopterygota</taxon>
        <taxon>Hymenoptera</taxon>
        <taxon>Apocrita</taxon>
        <taxon>Aculeata</taxon>
        <taxon>Apoidea</taxon>
        <taxon>Anthophila</taxon>
        <taxon>Apidae</taxon>
        <taxon>Melipona</taxon>
    </lineage>
</organism>
<dbReference type="EMBL" id="KQ435793">
    <property type="protein sequence ID" value="KOX74183.1"/>
    <property type="molecule type" value="Genomic_DNA"/>
</dbReference>
<evidence type="ECO:0000313" key="1">
    <source>
        <dbReference type="EMBL" id="KOX74183.1"/>
    </source>
</evidence>
<protein>
    <submittedName>
        <fullName evidence="1">Uncharacterized protein</fullName>
    </submittedName>
</protein>
<dbReference type="AlphaFoldDB" id="A0A0M9A1T2"/>
<name>A0A0M9A1T2_9HYME</name>